<dbReference type="InterPro" id="IPR033753">
    <property type="entry name" value="GCV_H/Fam206"/>
</dbReference>
<proteinExistence type="predicted"/>
<keyword evidence="1" id="KW-0450">Lipoyl</keyword>
<dbReference type="GO" id="GO:0009249">
    <property type="term" value="P:protein lipoylation"/>
    <property type="evidence" value="ECO:0007669"/>
    <property type="project" value="TreeGrafter"/>
</dbReference>
<sequence>MFVDFQTLRFTRDHTWVRHRGDTLRVGLTDVLTRGLTDLVEVGLPPLGGDVHLLAPCGFLATRTWFGDLFAPMSGLVVERNERLFDDPGLIVRDPYDTGWLFEIRTTGDPLLDTLDGADYLELVSQVP</sequence>
<dbReference type="AlphaFoldDB" id="A0A7W7CFV3"/>
<protein>
    <submittedName>
        <fullName evidence="2">Glycine cleavage system H protein</fullName>
    </submittedName>
</protein>
<dbReference type="RefSeq" id="WP_185006286.1">
    <property type="nucleotide sequence ID" value="NZ_BAAAUI010000005.1"/>
</dbReference>
<organism evidence="2 3">
    <name type="scientific">Crossiella cryophila</name>
    <dbReference type="NCBI Taxonomy" id="43355"/>
    <lineage>
        <taxon>Bacteria</taxon>
        <taxon>Bacillati</taxon>
        <taxon>Actinomycetota</taxon>
        <taxon>Actinomycetes</taxon>
        <taxon>Pseudonocardiales</taxon>
        <taxon>Pseudonocardiaceae</taxon>
        <taxon>Crossiella</taxon>
    </lineage>
</organism>
<dbReference type="EMBL" id="JACHMH010000001">
    <property type="protein sequence ID" value="MBB4680457.1"/>
    <property type="molecule type" value="Genomic_DNA"/>
</dbReference>
<reference evidence="2 3" key="1">
    <citation type="submission" date="2020-08" db="EMBL/GenBank/DDBJ databases">
        <title>Sequencing the genomes of 1000 actinobacteria strains.</title>
        <authorList>
            <person name="Klenk H.-P."/>
        </authorList>
    </citation>
    <scope>NUCLEOTIDE SEQUENCE [LARGE SCALE GENOMIC DNA]</scope>
    <source>
        <strain evidence="2 3">DSM 44230</strain>
    </source>
</reference>
<comment type="caution">
    <text evidence="2">The sequence shown here is derived from an EMBL/GenBank/DDBJ whole genome shotgun (WGS) entry which is preliminary data.</text>
</comment>
<dbReference type="GO" id="GO:0019464">
    <property type="term" value="P:glycine decarboxylation via glycine cleavage system"/>
    <property type="evidence" value="ECO:0007669"/>
    <property type="project" value="InterPro"/>
</dbReference>
<evidence type="ECO:0000313" key="2">
    <source>
        <dbReference type="EMBL" id="MBB4680457.1"/>
    </source>
</evidence>
<name>A0A7W7CFV3_9PSEU</name>
<dbReference type="CDD" id="cd06848">
    <property type="entry name" value="GCS_H"/>
    <property type="match status" value="1"/>
</dbReference>
<dbReference type="GO" id="GO:0005960">
    <property type="term" value="C:glycine cleavage complex"/>
    <property type="evidence" value="ECO:0007669"/>
    <property type="project" value="InterPro"/>
</dbReference>
<gene>
    <name evidence="2" type="ORF">HNR67_006575</name>
</gene>
<dbReference type="Proteomes" id="UP000533598">
    <property type="component" value="Unassembled WGS sequence"/>
</dbReference>
<dbReference type="Gene3D" id="2.40.50.100">
    <property type="match status" value="1"/>
</dbReference>
<dbReference type="Pfam" id="PF01597">
    <property type="entry name" value="GCV_H"/>
    <property type="match status" value="1"/>
</dbReference>
<evidence type="ECO:0000313" key="3">
    <source>
        <dbReference type="Proteomes" id="UP000533598"/>
    </source>
</evidence>
<keyword evidence="3" id="KW-1185">Reference proteome</keyword>
<dbReference type="PANTHER" id="PTHR11715">
    <property type="entry name" value="GLYCINE CLEAVAGE SYSTEM H PROTEIN"/>
    <property type="match status" value="1"/>
</dbReference>
<dbReference type="InterPro" id="IPR011053">
    <property type="entry name" value="Single_hybrid_motif"/>
</dbReference>
<accession>A0A7W7CFV3</accession>
<evidence type="ECO:0000256" key="1">
    <source>
        <dbReference type="ARBA" id="ARBA00022823"/>
    </source>
</evidence>
<dbReference type="InterPro" id="IPR002930">
    <property type="entry name" value="GCV_H"/>
</dbReference>
<dbReference type="GO" id="GO:0005829">
    <property type="term" value="C:cytosol"/>
    <property type="evidence" value="ECO:0007669"/>
    <property type="project" value="TreeGrafter"/>
</dbReference>
<dbReference type="PANTHER" id="PTHR11715:SF3">
    <property type="entry name" value="GLYCINE CLEAVAGE SYSTEM H PROTEIN-RELATED"/>
    <property type="match status" value="1"/>
</dbReference>
<dbReference type="SUPFAM" id="SSF51230">
    <property type="entry name" value="Single hybrid motif"/>
    <property type="match status" value="1"/>
</dbReference>